<dbReference type="Proteomes" id="UP000295626">
    <property type="component" value="Unassembled WGS sequence"/>
</dbReference>
<dbReference type="EMBL" id="SMKE01000057">
    <property type="protein sequence ID" value="TDC01283.1"/>
    <property type="molecule type" value="Genomic_DNA"/>
</dbReference>
<accession>A0ABY2DKK1</accession>
<organism evidence="2 3">
    <name type="scientific">Micromonospora fluostatini</name>
    <dbReference type="NCBI Taxonomy" id="1629071"/>
    <lineage>
        <taxon>Bacteria</taxon>
        <taxon>Bacillati</taxon>
        <taxon>Actinomycetota</taxon>
        <taxon>Actinomycetes</taxon>
        <taxon>Micromonosporales</taxon>
        <taxon>Micromonosporaceae</taxon>
        <taxon>Micromonospora</taxon>
    </lineage>
</organism>
<dbReference type="Pfam" id="PF13592">
    <property type="entry name" value="HTH_33"/>
    <property type="match status" value="1"/>
</dbReference>
<evidence type="ECO:0000313" key="3">
    <source>
        <dbReference type="Proteomes" id="UP000295626"/>
    </source>
</evidence>
<dbReference type="Pfam" id="PF13384">
    <property type="entry name" value="HTH_23"/>
    <property type="match status" value="1"/>
</dbReference>
<dbReference type="InterPro" id="IPR009057">
    <property type="entry name" value="Homeodomain-like_sf"/>
</dbReference>
<gene>
    <name evidence="2" type="ORF">E1091_03125</name>
</gene>
<dbReference type="SUPFAM" id="SSF46689">
    <property type="entry name" value="Homeodomain-like"/>
    <property type="match status" value="1"/>
</dbReference>
<sequence length="162" mass="17890">MRYPTGGGLNAAARARREAVRERAAVMFKESKTTTQIASELRVSEKSVRQWRRRWAAGGTAALASSGPGGSDCKLDGGQRKQLAVVLDEGPVAQGWADARWTLARVAEVIERRFGVGYTLRGVSYLLHRMGYSLQVPARRAVERDPEAIAGWQRRRWPAVKG</sequence>
<reference evidence="2 3" key="1">
    <citation type="submission" date="2019-02" db="EMBL/GenBank/DDBJ databases">
        <title>Draft genome sequences of novel Actinobacteria.</title>
        <authorList>
            <person name="Sahin N."/>
            <person name="Ay H."/>
            <person name="Saygin H."/>
        </authorList>
    </citation>
    <scope>NUCLEOTIDE SEQUENCE [LARGE SCALE GENOMIC DNA]</scope>
    <source>
        <strain evidence="2 3">JCM 30529</strain>
    </source>
</reference>
<evidence type="ECO:0000259" key="1">
    <source>
        <dbReference type="Pfam" id="PF13592"/>
    </source>
</evidence>
<protein>
    <submittedName>
        <fullName evidence="2">Transposase</fullName>
    </submittedName>
</protein>
<evidence type="ECO:0000313" key="2">
    <source>
        <dbReference type="EMBL" id="TDC01283.1"/>
    </source>
</evidence>
<name>A0ABY2DKK1_9ACTN</name>
<feature type="domain" description="Winged helix-turn helix" evidence="1">
    <location>
        <begin position="98"/>
        <end position="154"/>
    </location>
</feature>
<proteinExistence type="predicted"/>
<comment type="caution">
    <text evidence="2">The sequence shown here is derived from an EMBL/GenBank/DDBJ whole genome shotgun (WGS) entry which is preliminary data.</text>
</comment>
<dbReference type="InterPro" id="IPR025959">
    <property type="entry name" value="Winged_HTH_dom"/>
</dbReference>
<keyword evidence="3" id="KW-1185">Reference proteome</keyword>